<evidence type="ECO:0000313" key="3">
    <source>
        <dbReference type="Proteomes" id="UP000504636"/>
    </source>
</evidence>
<dbReference type="RefSeq" id="XP_033571950.1">
    <property type="nucleotide sequence ID" value="XM_033720968.1"/>
</dbReference>
<evidence type="ECO:0000313" key="4">
    <source>
        <dbReference type="RefSeq" id="XP_033571950.1"/>
    </source>
</evidence>
<sequence length="159" mass="18118">MAQRIDTIVPQAPEDGAKPRVGTTTTVHCGDIVVSASIPNLSVSPLNTELNDFRRLWNDKLHLPMMNDIAWEEVITSTSNDFQLNVVLVASFTCDGRLLISFVWKDESEPPKENLHTVYLLRPLPEKMAEWMRARLNDKEMTKKDFDLLSEIYSETLEA</sequence>
<gene>
    <name evidence="2 4" type="ORF">BDZ99DRAFT_467198</name>
</gene>
<dbReference type="GeneID" id="54461861"/>
<keyword evidence="3" id="KW-1185">Reference proteome</keyword>
<evidence type="ECO:0000256" key="1">
    <source>
        <dbReference type="SAM" id="MobiDB-lite"/>
    </source>
</evidence>
<dbReference type="EMBL" id="MU003711">
    <property type="protein sequence ID" value="KAF2804986.1"/>
    <property type="molecule type" value="Genomic_DNA"/>
</dbReference>
<name>A0A6A6Y822_9PEZI</name>
<evidence type="ECO:0000313" key="2">
    <source>
        <dbReference type="EMBL" id="KAF2804986.1"/>
    </source>
</evidence>
<protein>
    <submittedName>
        <fullName evidence="2 4">Uncharacterized protein</fullName>
    </submittedName>
</protein>
<dbReference type="Proteomes" id="UP000504636">
    <property type="component" value="Unplaced"/>
</dbReference>
<proteinExistence type="predicted"/>
<accession>A0A6A6Y822</accession>
<reference evidence="2 4" key="1">
    <citation type="journal article" date="2020" name="Stud. Mycol.">
        <title>101 Dothideomycetes genomes: a test case for predicting lifestyles and emergence of pathogens.</title>
        <authorList>
            <person name="Haridas S."/>
            <person name="Albert R."/>
            <person name="Binder M."/>
            <person name="Bloem J."/>
            <person name="Labutti K."/>
            <person name="Salamov A."/>
            <person name="Andreopoulos B."/>
            <person name="Baker S."/>
            <person name="Barry K."/>
            <person name="Bills G."/>
            <person name="Bluhm B."/>
            <person name="Cannon C."/>
            <person name="Castanera R."/>
            <person name="Culley D."/>
            <person name="Daum C."/>
            <person name="Ezra D."/>
            <person name="Gonzalez J."/>
            <person name="Henrissat B."/>
            <person name="Kuo A."/>
            <person name="Liang C."/>
            <person name="Lipzen A."/>
            <person name="Lutzoni F."/>
            <person name="Magnuson J."/>
            <person name="Mondo S."/>
            <person name="Nolan M."/>
            <person name="Ohm R."/>
            <person name="Pangilinan J."/>
            <person name="Park H.-J."/>
            <person name="Ramirez L."/>
            <person name="Alfaro M."/>
            <person name="Sun H."/>
            <person name="Tritt A."/>
            <person name="Yoshinaga Y."/>
            <person name="Zwiers L.-H."/>
            <person name="Turgeon B."/>
            <person name="Goodwin S."/>
            <person name="Spatafora J."/>
            <person name="Crous P."/>
            <person name="Grigoriev I."/>
        </authorList>
    </citation>
    <scope>NUCLEOTIDE SEQUENCE</scope>
    <source>
        <strain evidence="2 4">CBS 304.34</strain>
    </source>
</reference>
<reference evidence="4" key="2">
    <citation type="submission" date="2020-04" db="EMBL/GenBank/DDBJ databases">
        <authorList>
            <consortium name="NCBI Genome Project"/>
        </authorList>
    </citation>
    <scope>NUCLEOTIDE SEQUENCE</scope>
    <source>
        <strain evidence="4">CBS 304.34</strain>
    </source>
</reference>
<organism evidence="2">
    <name type="scientific">Mytilinidion resinicola</name>
    <dbReference type="NCBI Taxonomy" id="574789"/>
    <lineage>
        <taxon>Eukaryota</taxon>
        <taxon>Fungi</taxon>
        <taxon>Dikarya</taxon>
        <taxon>Ascomycota</taxon>
        <taxon>Pezizomycotina</taxon>
        <taxon>Dothideomycetes</taxon>
        <taxon>Pleosporomycetidae</taxon>
        <taxon>Mytilinidiales</taxon>
        <taxon>Mytilinidiaceae</taxon>
        <taxon>Mytilinidion</taxon>
    </lineage>
</organism>
<dbReference type="AlphaFoldDB" id="A0A6A6Y822"/>
<feature type="region of interest" description="Disordered" evidence="1">
    <location>
        <begin position="1"/>
        <end position="21"/>
    </location>
</feature>
<reference evidence="4" key="3">
    <citation type="submission" date="2025-04" db="UniProtKB">
        <authorList>
            <consortium name="RefSeq"/>
        </authorList>
    </citation>
    <scope>IDENTIFICATION</scope>
    <source>
        <strain evidence="4">CBS 304.34</strain>
    </source>
</reference>